<evidence type="ECO:0000256" key="1">
    <source>
        <dbReference type="SAM" id="SignalP"/>
    </source>
</evidence>
<dbReference type="EMBL" id="JPKZ01000487">
    <property type="protein sequence ID" value="KHN87020.1"/>
    <property type="molecule type" value="Genomic_DNA"/>
</dbReference>
<dbReference type="OrthoDB" id="5805967at2759"/>
<name>A0A0B2W1G9_TOXCA</name>
<sequence length="109" mass="12358">MYFPLIVVALLLANLLSAQETVEESHMLMLCRNRHNHPLCIDVVTVDDGDLVNRNQLPQDATNALNDGLVQLERINPSSPSKRKASFIRFGKRLSEQMEKRKASFIRLG</sequence>
<evidence type="ECO:0000313" key="3">
    <source>
        <dbReference type="Proteomes" id="UP000031036"/>
    </source>
</evidence>
<evidence type="ECO:0000313" key="2">
    <source>
        <dbReference type="EMBL" id="KHN87020.1"/>
    </source>
</evidence>
<dbReference type="AlphaFoldDB" id="A0A0B2W1G9"/>
<organism evidence="2 3">
    <name type="scientific">Toxocara canis</name>
    <name type="common">Canine roundworm</name>
    <dbReference type="NCBI Taxonomy" id="6265"/>
    <lineage>
        <taxon>Eukaryota</taxon>
        <taxon>Metazoa</taxon>
        <taxon>Ecdysozoa</taxon>
        <taxon>Nematoda</taxon>
        <taxon>Chromadorea</taxon>
        <taxon>Rhabditida</taxon>
        <taxon>Spirurina</taxon>
        <taxon>Ascaridomorpha</taxon>
        <taxon>Ascaridoidea</taxon>
        <taxon>Toxocaridae</taxon>
        <taxon>Toxocara</taxon>
    </lineage>
</organism>
<protein>
    <submittedName>
        <fullName evidence="2">Uncharacterized protein</fullName>
    </submittedName>
</protein>
<gene>
    <name evidence="2" type="ORF">Tcan_15212</name>
</gene>
<reference evidence="2 3" key="1">
    <citation type="submission" date="2014-11" db="EMBL/GenBank/DDBJ databases">
        <title>Genetic blueprint of the zoonotic pathogen Toxocara canis.</title>
        <authorList>
            <person name="Zhu X.-Q."/>
            <person name="Korhonen P.K."/>
            <person name="Cai H."/>
            <person name="Young N.D."/>
            <person name="Nejsum P."/>
            <person name="von Samson-Himmelstjerna G."/>
            <person name="Boag P.R."/>
            <person name="Tan P."/>
            <person name="Li Q."/>
            <person name="Min J."/>
            <person name="Yang Y."/>
            <person name="Wang X."/>
            <person name="Fang X."/>
            <person name="Hall R.S."/>
            <person name="Hofmann A."/>
            <person name="Sternberg P.W."/>
            <person name="Jex A.R."/>
            <person name="Gasser R.B."/>
        </authorList>
    </citation>
    <scope>NUCLEOTIDE SEQUENCE [LARGE SCALE GENOMIC DNA]</scope>
    <source>
        <strain evidence="2">PN_DK_2014</strain>
    </source>
</reference>
<proteinExistence type="predicted"/>
<keyword evidence="1" id="KW-0732">Signal</keyword>
<feature type="chain" id="PRO_5002096419" evidence="1">
    <location>
        <begin position="19"/>
        <end position="109"/>
    </location>
</feature>
<comment type="caution">
    <text evidence="2">The sequence shown here is derived from an EMBL/GenBank/DDBJ whole genome shotgun (WGS) entry which is preliminary data.</text>
</comment>
<feature type="signal peptide" evidence="1">
    <location>
        <begin position="1"/>
        <end position="18"/>
    </location>
</feature>
<accession>A0A0B2W1G9</accession>
<keyword evidence="3" id="KW-1185">Reference proteome</keyword>
<dbReference type="Proteomes" id="UP000031036">
    <property type="component" value="Unassembled WGS sequence"/>
</dbReference>